<reference evidence="3 4" key="1">
    <citation type="submission" date="2020-08" db="EMBL/GenBank/DDBJ databases">
        <title>Sequencing the genomes of 1000 actinobacteria strains.</title>
        <authorList>
            <person name="Klenk H.-P."/>
        </authorList>
    </citation>
    <scope>NUCLEOTIDE SEQUENCE [LARGE SCALE GENOMIC DNA]</scope>
    <source>
        <strain evidence="3 4">DSM 44936</strain>
    </source>
</reference>
<accession>A0A7X0IFD7</accession>
<evidence type="ECO:0000313" key="4">
    <source>
        <dbReference type="Proteomes" id="UP000555564"/>
    </source>
</evidence>
<organism evidence="3 4">
    <name type="scientific">Sphaerisporangium rubeum</name>
    <dbReference type="NCBI Taxonomy" id="321317"/>
    <lineage>
        <taxon>Bacteria</taxon>
        <taxon>Bacillati</taxon>
        <taxon>Actinomycetota</taxon>
        <taxon>Actinomycetes</taxon>
        <taxon>Streptosporangiales</taxon>
        <taxon>Streptosporangiaceae</taxon>
        <taxon>Sphaerisporangium</taxon>
    </lineage>
</organism>
<feature type="region of interest" description="Disordered" evidence="1">
    <location>
        <begin position="59"/>
        <end position="79"/>
    </location>
</feature>
<dbReference type="Gene3D" id="3.40.50.1820">
    <property type="entry name" value="alpha/beta hydrolase"/>
    <property type="match status" value="1"/>
</dbReference>
<dbReference type="Pfam" id="PF12697">
    <property type="entry name" value="Abhydrolase_6"/>
    <property type="match status" value="1"/>
</dbReference>
<evidence type="ECO:0000259" key="2">
    <source>
        <dbReference type="Pfam" id="PF12697"/>
    </source>
</evidence>
<dbReference type="SUPFAM" id="SSF53474">
    <property type="entry name" value="alpha/beta-Hydrolases"/>
    <property type="match status" value="1"/>
</dbReference>
<protein>
    <submittedName>
        <fullName evidence="3">Pimeloyl-ACP methyl ester carboxylesterase</fullName>
    </submittedName>
</protein>
<dbReference type="InterPro" id="IPR000073">
    <property type="entry name" value="AB_hydrolase_1"/>
</dbReference>
<proteinExistence type="predicted"/>
<name>A0A7X0IFD7_9ACTN</name>
<dbReference type="AlphaFoldDB" id="A0A7X0IFD7"/>
<dbReference type="GO" id="GO:0003824">
    <property type="term" value="F:catalytic activity"/>
    <property type="evidence" value="ECO:0007669"/>
    <property type="project" value="UniProtKB-ARBA"/>
</dbReference>
<gene>
    <name evidence="3" type="ORF">BJ992_003656</name>
</gene>
<dbReference type="RefSeq" id="WP_184982567.1">
    <property type="nucleotide sequence ID" value="NZ_BAAALO010000040.1"/>
</dbReference>
<feature type="domain" description="AB hydrolase-1" evidence="2">
    <location>
        <begin position="32"/>
        <end position="267"/>
    </location>
</feature>
<sequence length="277" mass="29389">MTHAALTPDTAGTLEVPGARLYYEVRGSGPLVVLVGAPMGADAFAPLAGLLAGDHTVLTTDPRGAGRSEVDDREQDSTPEIRAGDLSRLIAHLDAGPAAVLGSSGGAVTGLALVEAHPEQVGVLVAHEPPLIELLDDAGRQRTLTDEIVAAHRAGDRTGAWRRFMAQAGIELPEPVFQQMFGEHRDPAQLADDDFWFGHELRPTTRWRPDLDVLRSSRTRVVIGIGEDSKEELCDRTSRALATALGLDPVLFPGGHIGFADDPAAFAPRLREVLGGA</sequence>
<evidence type="ECO:0000256" key="1">
    <source>
        <dbReference type="SAM" id="MobiDB-lite"/>
    </source>
</evidence>
<evidence type="ECO:0000313" key="3">
    <source>
        <dbReference type="EMBL" id="MBB6474225.1"/>
    </source>
</evidence>
<dbReference type="EMBL" id="JACHIU010000001">
    <property type="protein sequence ID" value="MBB6474225.1"/>
    <property type="molecule type" value="Genomic_DNA"/>
</dbReference>
<dbReference type="InterPro" id="IPR029058">
    <property type="entry name" value="AB_hydrolase_fold"/>
</dbReference>
<dbReference type="Proteomes" id="UP000555564">
    <property type="component" value="Unassembled WGS sequence"/>
</dbReference>
<comment type="caution">
    <text evidence="3">The sequence shown here is derived from an EMBL/GenBank/DDBJ whole genome shotgun (WGS) entry which is preliminary data.</text>
</comment>
<keyword evidence="4" id="KW-1185">Reference proteome</keyword>